<feature type="domain" description="AMP-dependent synthetase/ligase" evidence="2">
    <location>
        <begin position="13"/>
        <end position="384"/>
    </location>
</feature>
<dbReference type="PANTHER" id="PTHR43272">
    <property type="entry name" value="LONG-CHAIN-FATTY-ACID--COA LIGASE"/>
    <property type="match status" value="1"/>
</dbReference>
<dbReference type="Pfam" id="PF00501">
    <property type="entry name" value="AMP-binding"/>
    <property type="match status" value="1"/>
</dbReference>
<dbReference type="Gene3D" id="3.30.300.30">
    <property type="match status" value="1"/>
</dbReference>
<evidence type="ECO:0000313" key="3">
    <source>
        <dbReference type="EMBL" id="SIQ53826.1"/>
    </source>
</evidence>
<dbReference type="EMBL" id="FTMS01000010">
    <property type="protein sequence ID" value="SIQ53826.1"/>
    <property type="molecule type" value="Genomic_DNA"/>
</dbReference>
<dbReference type="PROSITE" id="PS00455">
    <property type="entry name" value="AMP_BINDING"/>
    <property type="match status" value="1"/>
</dbReference>
<dbReference type="PANTHER" id="PTHR43272:SF52">
    <property type="entry name" value="AMP-DEPENDENT SYNTHETASE_LIGASE DOMAIN-CONTAINING PROTEIN"/>
    <property type="match status" value="1"/>
</dbReference>
<dbReference type="OrthoDB" id="311554at2"/>
<dbReference type="InterPro" id="IPR000873">
    <property type="entry name" value="AMP-dep_synth/lig_dom"/>
</dbReference>
<gene>
    <name evidence="3" type="ORF">SAMN05920897_11094</name>
</gene>
<reference evidence="3 4" key="1">
    <citation type="submission" date="2017-01" db="EMBL/GenBank/DDBJ databases">
        <authorList>
            <person name="Mah S.A."/>
            <person name="Swanson W.J."/>
            <person name="Moy G.W."/>
            <person name="Vacquier V.D."/>
        </authorList>
    </citation>
    <scope>NUCLEOTIDE SEQUENCE [LARGE SCALE GENOMIC DNA]</scope>
    <source>
        <strain evidence="3 4">ASpG1</strain>
    </source>
</reference>
<evidence type="ECO:0000313" key="4">
    <source>
        <dbReference type="Proteomes" id="UP000186400"/>
    </source>
</evidence>
<dbReference type="RefSeq" id="WP_076488931.1">
    <property type="nucleotide sequence ID" value="NZ_FTMS01000010.1"/>
</dbReference>
<dbReference type="GO" id="GO:0004467">
    <property type="term" value="F:long-chain fatty acid-CoA ligase activity"/>
    <property type="evidence" value="ECO:0007669"/>
    <property type="project" value="UniProtKB-EC"/>
</dbReference>
<organism evidence="3 4">
    <name type="scientific">Alkalispirochaeta americana</name>
    <dbReference type="NCBI Taxonomy" id="159291"/>
    <lineage>
        <taxon>Bacteria</taxon>
        <taxon>Pseudomonadati</taxon>
        <taxon>Spirochaetota</taxon>
        <taxon>Spirochaetia</taxon>
        <taxon>Spirochaetales</taxon>
        <taxon>Spirochaetaceae</taxon>
        <taxon>Alkalispirochaeta</taxon>
    </lineage>
</organism>
<dbReference type="SUPFAM" id="SSF56801">
    <property type="entry name" value="Acetyl-CoA synthetase-like"/>
    <property type="match status" value="1"/>
</dbReference>
<proteinExistence type="predicted"/>
<keyword evidence="4" id="KW-1185">Reference proteome</keyword>
<comment type="catalytic activity">
    <reaction evidence="1">
        <text>a long-chain fatty acid + ATP + CoA = a long-chain fatty acyl-CoA + AMP + diphosphate</text>
        <dbReference type="Rhea" id="RHEA:15421"/>
        <dbReference type="ChEBI" id="CHEBI:30616"/>
        <dbReference type="ChEBI" id="CHEBI:33019"/>
        <dbReference type="ChEBI" id="CHEBI:57287"/>
        <dbReference type="ChEBI" id="CHEBI:57560"/>
        <dbReference type="ChEBI" id="CHEBI:83139"/>
        <dbReference type="ChEBI" id="CHEBI:456215"/>
        <dbReference type="EC" id="6.2.1.3"/>
    </reaction>
    <physiologicalReaction direction="left-to-right" evidence="1">
        <dbReference type="Rhea" id="RHEA:15422"/>
    </physiologicalReaction>
</comment>
<name>A0A1N6TL46_9SPIO</name>
<protein>
    <submittedName>
        <fullName evidence="3">Long-chain acyl-CoA synthetase</fullName>
    </submittedName>
</protein>
<evidence type="ECO:0000256" key="1">
    <source>
        <dbReference type="ARBA" id="ARBA00024484"/>
    </source>
</evidence>
<sequence>MNQPETIRAIVAQSVEQHADLVAFRMTGTTGHTYREMGRAIAGVQQELARLGVAKGDRVALLSESQVGWPAAYLGITSWAAVVVPILTEFTVEDVQGILEHSGSRILIISRRHQERCGDNLDALGLTVLILEDLMDQVLAGDATIPDQYPQELDATDTAAIIYTSGTTGHSKGVELSHRNICSNVFGSNGFAAGGIKPGDRMLSLLPLAHTYECTLGMILPFTMGGVVTYLDRPASPTVLMSALKEVRPDLMLAVPLLIEKMVRARIMPKLNKPLVRAIRMVPGVNRIIYRAAGKKLLAAFGGELRFFGIGGAPLTADVEDVLFRMGFPYAIGYGLTETAPLLAGTSPGANTRRSTGVNVPGVEIRIQDGEIQVRGPNVMKGYYRDPEQTAQVFTEDGWFRTGDLGTFDAQGRLYVQGRKKSVIVGASGENIYPEAIESLINQFKGVMESLVVERSGRLIARVLLDYEQLTEQMSEQMKGHAENTSAYLEDIRRQVNARLSSFSRLTEMIEQREPFEKTPTFKIKRYMYQ</sequence>
<dbReference type="InterPro" id="IPR045851">
    <property type="entry name" value="AMP-bd_C_sf"/>
</dbReference>
<dbReference type="InterPro" id="IPR020845">
    <property type="entry name" value="AMP-binding_CS"/>
</dbReference>
<dbReference type="STRING" id="159291.SAMN05920897_11094"/>
<evidence type="ECO:0000259" key="2">
    <source>
        <dbReference type="Pfam" id="PF00501"/>
    </source>
</evidence>
<accession>A0A1N6TL46</accession>
<dbReference type="AlphaFoldDB" id="A0A1N6TL46"/>
<dbReference type="GO" id="GO:0016020">
    <property type="term" value="C:membrane"/>
    <property type="evidence" value="ECO:0007669"/>
    <property type="project" value="TreeGrafter"/>
</dbReference>
<dbReference type="InterPro" id="IPR042099">
    <property type="entry name" value="ANL_N_sf"/>
</dbReference>
<dbReference type="Gene3D" id="3.40.50.12780">
    <property type="entry name" value="N-terminal domain of ligase-like"/>
    <property type="match status" value="1"/>
</dbReference>
<dbReference type="Proteomes" id="UP000186400">
    <property type="component" value="Unassembled WGS sequence"/>
</dbReference>